<keyword evidence="4" id="KW-1185">Reference proteome</keyword>
<dbReference type="KEGG" id="bfu:BCIN_16g01190"/>
<dbReference type="GeneID" id="5431665"/>
<name>A0A384K6M1_BOTFB</name>
<dbReference type="VEuPathDB" id="FungiDB:Bcin16g01190"/>
<reference evidence="3 4" key="3">
    <citation type="journal article" date="2017" name="Mol. Plant Pathol.">
        <title>A gapless genome sequence of the fungus Botrytis cinerea.</title>
        <authorList>
            <person name="Van Kan J.A."/>
            <person name="Stassen J.H."/>
            <person name="Mosbach A."/>
            <person name="Van Der Lee T.A."/>
            <person name="Faino L."/>
            <person name="Farmer A.D."/>
            <person name="Papasotiriou D.G."/>
            <person name="Zhou S."/>
            <person name="Seidl M.F."/>
            <person name="Cottam E."/>
            <person name="Edel D."/>
            <person name="Hahn M."/>
            <person name="Schwartz D.C."/>
            <person name="Dietrich R.A."/>
            <person name="Widdison S."/>
            <person name="Scalliet G."/>
        </authorList>
    </citation>
    <scope>NUCLEOTIDE SEQUENCE [LARGE SCALE GENOMIC DNA]</scope>
    <source>
        <strain evidence="3 4">B05.10</strain>
    </source>
</reference>
<protein>
    <recommendedName>
        <fullName evidence="2">SRR1-like domain-containing protein</fullName>
    </recommendedName>
</protein>
<dbReference type="InterPro" id="IPR012942">
    <property type="entry name" value="SRR1-like"/>
</dbReference>
<feature type="domain" description="SRR1-like" evidence="2">
    <location>
        <begin position="170"/>
        <end position="285"/>
    </location>
</feature>
<reference evidence="3 4" key="1">
    <citation type="journal article" date="2011" name="PLoS Genet.">
        <title>Genomic analysis of the necrotrophic fungal pathogens Sclerotinia sclerotiorum and Botrytis cinerea.</title>
        <authorList>
            <person name="Amselem J."/>
            <person name="Cuomo C.A."/>
            <person name="van Kan J.A."/>
            <person name="Viaud M."/>
            <person name="Benito E.P."/>
            <person name="Couloux A."/>
            <person name="Coutinho P.M."/>
            <person name="de Vries R.P."/>
            <person name="Dyer P.S."/>
            <person name="Fillinger S."/>
            <person name="Fournier E."/>
            <person name="Gout L."/>
            <person name="Hahn M."/>
            <person name="Kohn L."/>
            <person name="Lapalu N."/>
            <person name="Plummer K.M."/>
            <person name="Pradier J.M."/>
            <person name="Quevillon E."/>
            <person name="Sharon A."/>
            <person name="Simon A."/>
            <person name="ten Have A."/>
            <person name="Tudzynski B."/>
            <person name="Tudzynski P."/>
            <person name="Wincker P."/>
            <person name="Andrew M."/>
            <person name="Anthouard V."/>
            <person name="Beever R.E."/>
            <person name="Beffa R."/>
            <person name="Benoit I."/>
            <person name="Bouzid O."/>
            <person name="Brault B."/>
            <person name="Chen Z."/>
            <person name="Choquer M."/>
            <person name="Collemare J."/>
            <person name="Cotton P."/>
            <person name="Danchin E.G."/>
            <person name="Da Silva C."/>
            <person name="Gautier A."/>
            <person name="Giraud C."/>
            <person name="Giraud T."/>
            <person name="Gonzalez C."/>
            <person name="Grossetete S."/>
            <person name="Guldener U."/>
            <person name="Henrissat B."/>
            <person name="Howlett B.J."/>
            <person name="Kodira C."/>
            <person name="Kretschmer M."/>
            <person name="Lappartient A."/>
            <person name="Leroch M."/>
            <person name="Levis C."/>
            <person name="Mauceli E."/>
            <person name="Neuveglise C."/>
            <person name="Oeser B."/>
            <person name="Pearson M."/>
            <person name="Poulain J."/>
            <person name="Poussereau N."/>
            <person name="Quesneville H."/>
            <person name="Rascle C."/>
            <person name="Schumacher J."/>
            <person name="Segurens B."/>
            <person name="Sexton A."/>
            <person name="Silva E."/>
            <person name="Sirven C."/>
            <person name="Soanes D.M."/>
            <person name="Talbot N.J."/>
            <person name="Templeton M."/>
            <person name="Yandava C."/>
            <person name="Yarden O."/>
            <person name="Zeng Q."/>
            <person name="Rollins J.A."/>
            <person name="Lebrun M.H."/>
            <person name="Dickman M."/>
        </authorList>
    </citation>
    <scope>NUCLEOTIDE SEQUENCE [LARGE SCALE GENOMIC DNA]</scope>
    <source>
        <strain evidence="3 4">B05.10</strain>
    </source>
</reference>
<dbReference type="AlphaFoldDB" id="A0A384K6M1"/>
<reference evidence="3 4" key="2">
    <citation type="journal article" date="2012" name="Eukaryot. Cell">
        <title>Genome update of Botrytis cinerea strains B05.10 and T4.</title>
        <authorList>
            <person name="Staats M."/>
            <person name="van Kan J.A."/>
        </authorList>
    </citation>
    <scope>NUCLEOTIDE SEQUENCE [LARGE SCALE GENOMIC DNA]</scope>
    <source>
        <strain evidence="3 4">B05.10</strain>
    </source>
</reference>
<dbReference type="PANTHER" id="PTHR42080">
    <property type="entry name" value="SRR1 DOMAIN-CONTAINING PROTEIN"/>
    <property type="match status" value="1"/>
</dbReference>
<evidence type="ECO:0000313" key="4">
    <source>
        <dbReference type="Proteomes" id="UP000001798"/>
    </source>
</evidence>
<organism evidence="3 4">
    <name type="scientific">Botryotinia fuckeliana (strain B05.10)</name>
    <name type="common">Noble rot fungus</name>
    <name type="synonym">Botrytis cinerea</name>
    <dbReference type="NCBI Taxonomy" id="332648"/>
    <lineage>
        <taxon>Eukaryota</taxon>
        <taxon>Fungi</taxon>
        <taxon>Dikarya</taxon>
        <taxon>Ascomycota</taxon>
        <taxon>Pezizomycotina</taxon>
        <taxon>Leotiomycetes</taxon>
        <taxon>Helotiales</taxon>
        <taxon>Sclerotiniaceae</taxon>
        <taxon>Botrytis</taxon>
    </lineage>
</organism>
<dbReference type="OrthoDB" id="3556862at2759"/>
<dbReference type="RefSeq" id="XP_024553686.1">
    <property type="nucleotide sequence ID" value="XM_024698328.1"/>
</dbReference>
<dbReference type="Pfam" id="PF07985">
    <property type="entry name" value="SRR1"/>
    <property type="match status" value="1"/>
</dbReference>
<evidence type="ECO:0000259" key="2">
    <source>
        <dbReference type="Pfam" id="PF07985"/>
    </source>
</evidence>
<feature type="region of interest" description="Disordered" evidence="1">
    <location>
        <begin position="1"/>
        <end position="20"/>
    </location>
</feature>
<sequence length="387" mass="43862">MSTSEEQSTPATITTHPLSKELRLWQGEKNPRPDVHGLYKRQLDWRALNSMQKEDRVKLVIKRANFFNHCFPPPYALGGATFRRIDIMRREAAKTGNLGKEGFDRPEMMPLDILNAIYPRSTKDLNLIAFQFEGPLKLQIEGVKKVFQETIVRFEESELCQRFELFFEKLCKDGKFNKIVAFGTGPIAVIHAGSASIRVRNQVQHASMLTIRRVWERCNPGKRLPIYLQDPLYNNHCVEVAYDHNMRILDGDFGHQMGWLKIDQSTLVMSFSCTFPLARLVSEIARPAALYFTGAIVEDFTKFEKDDPARVFSSTLALPKGGSVDIPGLGATQPSWPSFDKEYSEKSLNVKGLPVGTENDPIETHPTIEGYKGSCHLGGNPKLYIRK</sequence>
<dbReference type="Proteomes" id="UP000001798">
    <property type="component" value="Chromosome 16"/>
</dbReference>
<evidence type="ECO:0000256" key="1">
    <source>
        <dbReference type="SAM" id="MobiDB-lite"/>
    </source>
</evidence>
<gene>
    <name evidence="3" type="ORF">BCIN_16g01190</name>
</gene>
<evidence type="ECO:0000313" key="3">
    <source>
        <dbReference type="EMBL" id="ATZ58294.1"/>
    </source>
</evidence>
<accession>A0A384K6M1</accession>
<proteinExistence type="predicted"/>
<feature type="compositionally biased region" description="Polar residues" evidence="1">
    <location>
        <begin position="1"/>
        <end position="17"/>
    </location>
</feature>
<dbReference type="EMBL" id="CP009820">
    <property type="protein sequence ID" value="ATZ58294.1"/>
    <property type="molecule type" value="Genomic_DNA"/>
</dbReference>
<dbReference type="PANTHER" id="PTHR42080:SF1">
    <property type="entry name" value="SRR1-LIKE DOMAIN-CONTAINING PROTEIN"/>
    <property type="match status" value="1"/>
</dbReference>